<name>A0AAF3EKY6_9BILA</name>
<sequence>MISWEEFGWKNDVNRYIPLYLRINSLILKRSHPLDSQEGGLLPPHLSHHQQGFDETDYIFMQSKKMLTAAALGAGSSSASAGATTPSSLCSTPVSLLQQSALLPYASAAASTLAASAPLYQQMALQQQLSAGGGLTSGMGMIGGGQGNASYEGIPIFIVPQTGATPGATTVSLAALQKAAEIKATLLANALTEPKVDTSSE</sequence>
<organism evidence="1 2">
    <name type="scientific">Mesorhabditis belari</name>
    <dbReference type="NCBI Taxonomy" id="2138241"/>
    <lineage>
        <taxon>Eukaryota</taxon>
        <taxon>Metazoa</taxon>
        <taxon>Ecdysozoa</taxon>
        <taxon>Nematoda</taxon>
        <taxon>Chromadorea</taxon>
        <taxon>Rhabditida</taxon>
        <taxon>Rhabditina</taxon>
        <taxon>Rhabditomorpha</taxon>
        <taxon>Rhabditoidea</taxon>
        <taxon>Rhabditidae</taxon>
        <taxon>Mesorhabditinae</taxon>
        <taxon>Mesorhabditis</taxon>
    </lineage>
</organism>
<proteinExistence type="predicted"/>
<evidence type="ECO:0000313" key="2">
    <source>
        <dbReference type="WBParaSite" id="MBELARI_LOCUS14628"/>
    </source>
</evidence>
<accession>A0AAF3EKY6</accession>
<dbReference type="Proteomes" id="UP000887575">
    <property type="component" value="Unassembled WGS sequence"/>
</dbReference>
<protein>
    <submittedName>
        <fullName evidence="2">Uncharacterized protein</fullName>
    </submittedName>
</protein>
<dbReference type="WBParaSite" id="MBELARI_LOCUS14628">
    <property type="protein sequence ID" value="MBELARI_LOCUS14628"/>
    <property type="gene ID" value="MBELARI_LOCUS14628"/>
</dbReference>
<reference evidence="2" key="1">
    <citation type="submission" date="2024-02" db="UniProtKB">
        <authorList>
            <consortium name="WormBaseParasite"/>
        </authorList>
    </citation>
    <scope>IDENTIFICATION</scope>
</reference>
<evidence type="ECO:0000313" key="1">
    <source>
        <dbReference type="Proteomes" id="UP000887575"/>
    </source>
</evidence>
<dbReference type="AlphaFoldDB" id="A0AAF3EKY6"/>
<keyword evidence="1" id="KW-1185">Reference proteome</keyword>